<gene>
    <name evidence="2" type="ORF">HZF06_12685</name>
</gene>
<protein>
    <submittedName>
        <fullName evidence="2">Uncharacterized protein</fullName>
    </submittedName>
</protein>
<evidence type="ECO:0000313" key="3">
    <source>
        <dbReference type="Proteomes" id="UP000512286"/>
    </source>
</evidence>
<proteinExistence type="predicted"/>
<sequence>MTLYFGLSTFLSINLALLLFSLFFIITATIFLVRKDSYTKYIEFINPKLSILFKEKDNKFKKNTRITDIAVFYFLSAILLFISKVCLNKLYLIIPNLSL</sequence>
<feature type="transmembrane region" description="Helical" evidence="1">
    <location>
        <begin position="12"/>
        <end position="33"/>
    </location>
</feature>
<reference evidence="2 3" key="1">
    <citation type="submission" date="2020-07" db="EMBL/GenBank/DDBJ databases">
        <title>Electron transfer.</title>
        <authorList>
            <person name="Huang L."/>
            <person name="Liu X."/>
            <person name="Zhou S."/>
        </authorList>
    </citation>
    <scope>NUCLEOTIDE SEQUENCE [LARGE SCALE GENOMIC DNA]</scope>
    <source>
        <strain evidence="2 3">Lx1</strain>
    </source>
</reference>
<keyword evidence="1" id="KW-0472">Membrane</keyword>
<organism evidence="2 3">
    <name type="scientific">Clostridium intestinale</name>
    <dbReference type="NCBI Taxonomy" id="36845"/>
    <lineage>
        <taxon>Bacteria</taxon>
        <taxon>Bacillati</taxon>
        <taxon>Bacillota</taxon>
        <taxon>Clostridia</taxon>
        <taxon>Eubacteriales</taxon>
        <taxon>Clostridiaceae</taxon>
        <taxon>Clostridium</taxon>
    </lineage>
</organism>
<feature type="transmembrane region" description="Helical" evidence="1">
    <location>
        <begin position="69"/>
        <end position="94"/>
    </location>
</feature>
<dbReference type="AlphaFoldDB" id="A0A7D7A0U9"/>
<dbReference type="RefSeq" id="WP_181600436.1">
    <property type="nucleotide sequence ID" value="NZ_CP059378.1"/>
</dbReference>
<keyword evidence="1" id="KW-1133">Transmembrane helix</keyword>
<accession>A0A7D7A0U9</accession>
<dbReference type="EMBL" id="CP059378">
    <property type="protein sequence ID" value="QLY77958.1"/>
    <property type="molecule type" value="Genomic_DNA"/>
</dbReference>
<dbReference type="KEGG" id="cint:HZF06_12685"/>
<name>A0A7D7A0U9_9CLOT</name>
<evidence type="ECO:0000313" key="2">
    <source>
        <dbReference type="EMBL" id="QLY77958.1"/>
    </source>
</evidence>
<evidence type="ECO:0000256" key="1">
    <source>
        <dbReference type="SAM" id="Phobius"/>
    </source>
</evidence>
<keyword evidence="1" id="KW-0812">Transmembrane</keyword>
<dbReference type="Proteomes" id="UP000512286">
    <property type="component" value="Chromosome"/>
</dbReference>